<dbReference type="InterPro" id="IPR043142">
    <property type="entry name" value="PapC-like_C_sf"/>
</dbReference>
<sequence>MSSSPLYKQVLKGIALALLAMIQPVSADDEFNLRILEMDTPLENTSTLKNFINDNGLLPGNFLTTIMWDRDVLDKRTVSWILSDDKQRLLPELTKADLRALGVKVDTIPDMKDLDDAVIIDDISHFIDNARYDYDQDNQTLKLVIPQKYRDQAAAGAIEPKFWDDGAPAAWTSYQFSGSQQHYRSGETSSAWLGLESGINLGAWRLRNNSTWSDNAGWDAIASTLQRDIKTLQSQLEIGQTYTNGELFDSVQMTGVKLETDTSMLPTSQQGFAPVVRGIANSDAKVTIRQNGYTIYQSNVSPGPFEIRDLSQVTSGADLEVMVEEADGSEHSFIQASASVPVLQREGAFKYSLAAGRYRGNEGEDEPPFLQGTVIYGLPYGVTTYAGALVASSYQAMLAGTGADLGRFGSASVDVTAARAAFDDGRDDARGMSWRAQYSRDIPDTDTTVTLASYRYSTSGFYTFQEAVDQRDSEIDDGIYTYRRTNNRRSRMQVNLSQRVSDWGSAYLNGYQQDYWNMAGHERSVSAGLSSGWRGITWSVSYSLTRTPDANTDRQMALMVNVPLSRWLANAWSTYSANTASGGFVSHQVGIGGTALENNNLSYNLQQTYASHDTGYGGSVSGRYRGSAGDVGLGYNYGGDNRQWNYSAQGSIVAHEHGVTLGQSVRDAFAIVHIKDGDNVKVQNGRGIYTDRFGNAIVPSLTAYRKNGITVNTQDREDIEIAAATQDVVPTKGAAISANFDARVGKRALITLLFHGKPVPFGAIVTQESATAIVGDEGEVWLTGLHEAVSLNVQWGDGRDQRCAWAGDLPPGRSATILKMTVNCQ</sequence>
<dbReference type="GO" id="GO:0009279">
    <property type="term" value="C:cell outer membrane"/>
    <property type="evidence" value="ECO:0007669"/>
    <property type="project" value="UniProtKB-SubCell"/>
</dbReference>
<organism evidence="13 14">
    <name type="scientific">Enterobacter hormaechei</name>
    <dbReference type="NCBI Taxonomy" id="158836"/>
    <lineage>
        <taxon>Bacteria</taxon>
        <taxon>Pseudomonadati</taxon>
        <taxon>Pseudomonadota</taxon>
        <taxon>Gammaproteobacteria</taxon>
        <taxon>Enterobacterales</taxon>
        <taxon>Enterobacteriaceae</taxon>
        <taxon>Enterobacter</taxon>
        <taxon>Enterobacter cloacae complex</taxon>
    </lineage>
</organism>
<feature type="signal peptide" evidence="10">
    <location>
        <begin position="1"/>
        <end position="27"/>
    </location>
</feature>
<dbReference type="InterPro" id="IPR025885">
    <property type="entry name" value="PapC_N"/>
</dbReference>
<evidence type="ECO:0000256" key="1">
    <source>
        <dbReference type="ARBA" id="ARBA00004571"/>
    </source>
</evidence>
<dbReference type="Pfam" id="PF13953">
    <property type="entry name" value="PapC_C"/>
    <property type="match status" value="1"/>
</dbReference>
<keyword evidence="5" id="KW-1029">Fimbrium biogenesis</keyword>
<dbReference type="InterPro" id="IPR025949">
    <property type="entry name" value="PapC-like_C"/>
</dbReference>
<keyword evidence="3" id="KW-0813">Transport</keyword>
<dbReference type="PANTHER" id="PTHR30451">
    <property type="entry name" value="OUTER MEMBRANE USHER PROTEIN"/>
    <property type="match status" value="1"/>
</dbReference>
<reference evidence="13 14" key="1">
    <citation type="journal article" date="2017" name="J. Antimicrob. Chemother.">
        <title>Characterization of the population structure, drug resistance mechanisms and plasmids of the community-associated Enterobacter cloacae complex in China.</title>
        <authorList>
            <person name="Zhou K."/>
            <person name="Yu W."/>
            <person name="Cao X."/>
            <person name="Shen P."/>
            <person name="Lu H."/>
            <person name="Luo Q."/>
            <person name="Rossen J.W.A."/>
            <person name="Xiao Y."/>
        </authorList>
    </citation>
    <scope>NUCLEOTIDE SEQUENCE [LARGE SCALE GENOMIC DNA]</scope>
    <source>
        <strain evidence="13 14">ECC904</strain>
    </source>
</reference>
<name>A0A2J0PVG9_9ENTR</name>
<evidence type="ECO:0000256" key="3">
    <source>
        <dbReference type="ARBA" id="ARBA00022448"/>
    </source>
</evidence>
<evidence type="ECO:0000256" key="7">
    <source>
        <dbReference type="ARBA" id="ARBA00022729"/>
    </source>
</evidence>
<evidence type="ECO:0000313" key="13">
    <source>
        <dbReference type="EMBL" id="PJD81657.1"/>
    </source>
</evidence>
<evidence type="ECO:0000256" key="10">
    <source>
        <dbReference type="SAM" id="SignalP"/>
    </source>
</evidence>
<accession>A0A2J0PVG9</accession>
<gene>
    <name evidence="13" type="ORF">B9Q30_17905</name>
</gene>
<dbReference type="AlphaFoldDB" id="A0A2J0PVG9"/>
<evidence type="ECO:0000256" key="4">
    <source>
        <dbReference type="ARBA" id="ARBA00022452"/>
    </source>
</evidence>
<keyword evidence="9" id="KW-0998">Cell outer membrane</keyword>
<evidence type="ECO:0000256" key="9">
    <source>
        <dbReference type="ARBA" id="ARBA00023237"/>
    </source>
</evidence>
<comment type="caution">
    <text evidence="13">The sequence shown here is derived from an EMBL/GenBank/DDBJ whole genome shotgun (WGS) entry which is preliminary data.</text>
</comment>
<dbReference type="Gene3D" id="3.10.20.410">
    <property type="match status" value="1"/>
</dbReference>
<evidence type="ECO:0000256" key="2">
    <source>
        <dbReference type="ARBA" id="ARBA00008064"/>
    </source>
</evidence>
<protein>
    <submittedName>
        <fullName evidence="13">Fimbrial protein</fullName>
    </submittedName>
</protein>
<dbReference type="OrthoDB" id="6554712at2"/>
<keyword evidence="8" id="KW-0472">Membrane</keyword>
<dbReference type="Gene3D" id="2.60.40.2610">
    <property type="entry name" value="Outer membrane usher protein FimD, plug domain"/>
    <property type="match status" value="1"/>
</dbReference>
<dbReference type="STRING" id="299766.BFV68_03995"/>
<dbReference type="InterPro" id="IPR000015">
    <property type="entry name" value="Fimb_usher"/>
</dbReference>
<dbReference type="GO" id="GO:0015473">
    <property type="term" value="F:fimbrial usher porin activity"/>
    <property type="evidence" value="ECO:0007669"/>
    <property type="project" value="InterPro"/>
</dbReference>
<evidence type="ECO:0000259" key="11">
    <source>
        <dbReference type="Pfam" id="PF13953"/>
    </source>
</evidence>
<dbReference type="GO" id="GO:0009297">
    <property type="term" value="P:pilus assembly"/>
    <property type="evidence" value="ECO:0007669"/>
    <property type="project" value="InterPro"/>
</dbReference>
<feature type="domain" description="PapC-like C-terminal" evidence="11">
    <location>
        <begin position="750"/>
        <end position="810"/>
    </location>
</feature>
<dbReference type="InterPro" id="IPR042186">
    <property type="entry name" value="FimD_plug_dom"/>
</dbReference>
<evidence type="ECO:0000256" key="5">
    <source>
        <dbReference type="ARBA" id="ARBA00022558"/>
    </source>
</evidence>
<dbReference type="RefSeq" id="WP_047717373.1">
    <property type="nucleotide sequence ID" value="NZ_CP060480.1"/>
</dbReference>
<dbReference type="Gene3D" id="2.60.40.3110">
    <property type="match status" value="1"/>
</dbReference>
<comment type="subcellular location">
    <subcellularLocation>
        <location evidence="1">Cell outer membrane</location>
        <topology evidence="1">Multi-pass membrane protein</topology>
    </subcellularLocation>
</comment>
<keyword evidence="7 10" id="KW-0732">Signal</keyword>
<dbReference type="PANTHER" id="PTHR30451:SF21">
    <property type="entry name" value="FIMBRIAL USHER DOMAIN-CONTAINING PROTEIN YDET-RELATED"/>
    <property type="match status" value="1"/>
</dbReference>
<evidence type="ECO:0000256" key="6">
    <source>
        <dbReference type="ARBA" id="ARBA00022692"/>
    </source>
</evidence>
<dbReference type="Pfam" id="PF13954">
    <property type="entry name" value="PapC_N"/>
    <property type="match status" value="1"/>
</dbReference>
<evidence type="ECO:0000256" key="8">
    <source>
        <dbReference type="ARBA" id="ARBA00023136"/>
    </source>
</evidence>
<dbReference type="Proteomes" id="UP000229974">
    <property type="component" value="Unassembled WGS sequence"/>
</dbReference>
<feature type="domain" description="PapC N-terminal" evidence="12">
    <location>
        <begin position="30"/>
        <end position="177"/>
    </location>
</feature>
<comment type="similarity">
    <text evidence="2">Belongs to the fimbrial export usher family.</text>
</comment>
<dbReference type="InterPro" id="IPR037224">
    <property type="entry name" value="PapC_N_sf"/>
</dbReference>
<evidence type="ECO:0000313" key="14">
    <source>
        <dbReference type="Proteomes" id="UP000229974"/>
    </source>
</evidence>
<dbReference type="FunFam" id="2.60.40.3110:FF:000001">
    <property type="entry name" value="Putative fimbrial outer membrane usher"/>
    <property type="match status" value="1"/>
</dbReference>
<keyword evidence="4" id="KW-1134">Transmembrane beta strand</keyword>
<evidence type="ECO:0000259" key="12">
    <source>
        <dbReference type="Pfam" id="PF13954"/>
    </source>
</evidence>
<keyword evidence="6" id="KW-0812">Transmembrane</keyword>
<dbReference type="SUPFAM" id="SSF141729">
    <property type="entry name" value="FimD N-terminal domain-like"/>
    <property type="match status" value="1"/>
</dbReference>
<dbReference type="Pfam" id="PF00577">
    <property type="entry name" value="Usher"/>
    <property type="match status" value="1"/>
</dbReference>
<dbReference type="EMBL" id="NEEW01000009">
    <property type="protein sequence ID" value="PJD81657.1"/>
    <property type="molecule type" value="Genomic_DNA"/>
</dbReference>
<proteinExistence type="inferred from homology"/>
<dbReference type="Gene3D" id="2.60.40.2070">
    <property type="match status" value="1"/>
</dbReference>
<feature type="chain" id="PRO_5014334356" evidence="10">
    <location>
        <begin position="28"/>
        <end position="825"/>
    </location>
</feature>